<dbReference type="PANTHER" id="PTHR32308">
    <property type="entry name" value="LYASE BETA SUBUNIT, PUTATIVE (AFU_ORTHOLOGUE AFUA_4G13030)-RELATED"/>
    <property type="match status" value="1"/>
</dbReference>
<dbReference type="InterPro" id="IPR054255">
    <property type="entry name" value="DUF6986"/>
</dbReference>
<dbReference type="InterPro" id="IPR040442">
    <property type="entry name" value="Pyrv_kinase-like_dom_sf"/>
</dbReference>
<protein>
    <submittedName>
        <fullName evidence="4">Aldolase</fullName>
    </submittedName>
</protein>
<dbReference type="EMBL" id="BSQG01000001">
    <property type="protein sequence ID" value="GLU46363.1"/>
    <property type="molecule type" value="Genomic_DNA"/>
</dbReference>
<evidence type="ECO:0000313" key="5">
    <source>
        <dbReference type="Proteomes" id="UP001165092"/>
    </source>
</evidence>
<keyword evidence="3" id="KW-0460">Magnesium</keyword>
<accession>A0A9W6P3C2</accession>
<dbReference type="Pfam" id="PF22484">
    <property type="entry name" value="DUF6986"/>
    <property type="match status" value="1"/>
</dbReference>
<dbReference type="Proteomes" id="UP001165092">
    <property type="component" value="Unassembled WGS sequence"/>
</dbReference>
<evidence type="ECO:0000256" key="1">
    <source>
        <dbReference type="ARBA" id="ARBA00001946"/>
    </source>
</evidence>
<dbReference type="GO" id="GO:0000287">
    <property type="term" value="F:magnesium ion binding"/>
    <property type="evidence" value="ECO:0007669"/>
    <property type="project" value="TreeGrafter"/>
</dbReference>
<dbReference type="Gene3D" id="3.20.20.60">
    <property type="entry name" value="Phosphoenolpyruvate-binding domains"/>
    <property type="match status" value="1"/>
</dbReference>
<dbReference type="PANTHER" id="PTHR32308:SF10">
    <property type="entry name" value="CITRATE LYASE SUBUNIT BETA"/>
    <property type="match status" value="1"/>
</dbReference>
<dbReference type="InterPro" id="IPR015813">
    <property type="entry name" value="Pyrv/PenolPyrv_kinase-like_dom"/>
</dbReference>
<dbReference type="AlphaFoldDB" id="A0A9W6P3C2"/>
<name>A0A9W6P3C2_9ACTN</name>
<comment type="cofactor">
    <cofactor evidence="1">
        <name>Mg(2+)</name>
        <dbReference type="ChEBI" id="CHEBI:18420"/>
    </cofactor>
</comment>
<dbReference type="GO" id="GO:0003824">
    <property type="term" value="F:catalytic activity"/>
    <property type="evidence" value="ECO:0007669"/>
    <property type="project" value="InterPro"/>
</dbReference>
<organism evidence="4 5">
    <name type="scientific">Nocardiopsis ansamitocini</name>
    <dbReference type="NCBI Taxonomy" id="1670832"/>
    <lineage>
        <taxon>Bacteria</taxon>
        <taxon>Bacillati</taxon>
        <taxon>Actinomycetota</taxon>
        <taxon>Actinomycetes</taxon>
        <taxon>Streptosporangiales</taxon>
        <taxon>Nocardiopsidaceae</taxon>
        <taxon>Nocardiopsis</taxon>
    </lineage>
</organism>
<keyword evidence="5" id="KW-1185">Reference proteome</keyword>
<proteinExistence type="predicted"/>
<dbReference type="GO" id="GO:0006107">
    <property type="term" value="P:oxaloacetate metabolic process"/>
    <property type="evidence" value="ECO:0007669"/>
    <property type="project" value="TreeGrafter"/>
</dbReference>
<evidence type="ECO:0000256" key="3">
    <source>
        <dbReference type="ARBA" id="ARBA00022842"/>
    </source>
</evidence>
<keyword evidence="2" id="KW-0479">Metal-binding</keyword>
<gene>
    <name evidence="4" type="ORF">Nans01_07140</name>
</gene>
<reference evidence="4" key="1">
    <citation type="submission" date="2023-02" db="EMBL/GenBank/DDBJ databases">
        <title>Nocardiopsis ansamitocini NBRC 112285.</title>
        <authorList>
            <person name="Ichikawa N."/>
            <person name="Sato H."/>
            <person name="Tonouchi N."/>
        </authorList>
    </citation>
    <scope>NUCLEOTIDE SEQUENCE</scope>
    <source>
        <strain evidence="4">NBRC 112285</strain>
    </source>
</reference>
<evidence type="ECO:0000256" key="2">
    <source>
        <dbReference type="ARBA" id="ARBA00022723"/>
    </source>
</evidence>
<dbReference type="SUPFAM" id="SSF51621">
    <property type="entry name" value="Phosphoenolpyruvate/pyruvate domain"/>
    <property type="match status" value="1"/>
</dbReference>
<sequence>MEAGLGLTALNDALDARLAQADALLLRDYPGNDGRRQPVHTVYLPADRVGAGVVGQWGEQALASLEEFAPDHAALAAATGLSEQAVAENLPRVVDKLRREPIEDLRVDLEDGYGSRPDAEEDGHVLGAADALCAAREAGEAPPYFGIRMKGMEAAGRRRGTRSLVLFTQTVLERSGGIPDGFTLTLPKITSVQQVEAMVWVVEEVEKRLGLAEGVLTFELQIETPQSILGPDGSAAVALMLRSGQGRISALHYGTYDYSAACGVTAAFQSMAHPVADHAKAVMQLAAAGTGVWLSDGSTNVVPVGGPDQVHAAWRLHAQLVRRSLERAYYQGWDLHPHQLPTRYLATYAFYREAFAPAAARLRDYLGVVGGGVMDEPATAQALASALVRGLNCGALGDDEVTAATGVGRSTLESFANRRVG</sequence>
<comment type="caution">
    <text evidence="4">The sequence shown here is derived from an EMBL/GenBank/DDBJ whole genome shotgun (WGS) entry which is preliminary data.</text>
</comment>
<evidence type="ECO:0000313" key="4">
    <source>
        <dbReference type="EMBL" id="GLU46363.1"/>
    </source>
</evidence>